<comment type="caution">
    <text evidence="12">The sequence shown here is derived from an EMBL/GenBank/DDBJ whole genome shotgun (WGS) entry which is preliminary data.</text>
</comment>
<evidence type="ECO:0000313" key="13">
    <source>
        <dbReference type="Proteomes" id="UP000052943"/>
    </source>
</evidence>
<organism evidence="12 13">
    <name type="scientific">Phytophthora nicotianae</name>
    <name type="common">Potato buckeye rot agent</name>
    <name type="synonym">Phytophthora parasitica</name>
    <dbReference type="NCBI Taxonomy" id="4792"/>
    <lineage>
        <taxon>Eukaryota</taxon>
        <taxon>Sar</taxon>
        <taxon>Stramenopiles</taxon>
        <taxon>Oomycota</taxon>
        <taxon>Peronosporomycetes</taxon>
        <taxon>Peronosporales</taxon>
        <taxon>Peronosporaceae</taxon>
        <taxon>Phytophthora</taxon>
    </lineage>
</organism>
<feature type="compositionally biased region" description="Basic residues" evidence="8">
    <location>
        <begin position="2185"/>
        <end position="2196"/>
    </location>
</feature>
<evidence type="ECO:0000256" key="9">
    <source>
        <dbReference type="SAM" id="Phobius"/>
    </source>
</evidence>
<reference evidence="12 13" key="1">
    <citation type="submission" date="2015-11" db="EMBL/GenBank/DDBJ databases">
        <title>Genomes and virulence difference between two physiological races of Phytophthora nicotianae.</title>
        <authorList>
            <person name="Liu H."/>
            <person name="Ma X."/>
            <person name="Yu H."/>
            <person name="Fang D."/>
            <person name="Li Y."/>
            <person name="Wang X."/>
            <person name="Wang W."/>
            <person name="Dong Y."/>
            <person name="Xiao B."/>
        </authorList>
    </citation>
    <scope>NUCLEOTIDE SEQUENCE [LARGE SCALE GENOMIC DNA]</scope>
    <source>
        <strain evidence="13">race 0</strain>
    </source>
</reference>
<keyword evidence="3" id="KW-0813">Transport</keyword>
<feature type="transmembrane region" description="Helical" evidence="9">
    <location>
        <begin position="2057"/>
        <end position="2073"/>
    </location>
</feature>
<dbReference type="Pfam" id="PF13967">
    <property type="entry name" value="RSN1_TM"/>
    <property type="match status" value="1"/>
</dbReference>
<gene>
    <name evidence="12" type="ORF">AM587_10016483</name>
</gene>
<evidence type="ECO:0000256" key="7">
    <source>
        <dbReference type="SAM" id="Coils"/>
    </source>
</evidence>
<comment type="subcellular location">
    <subcellularLocation>
        <location evidence="1">Membrane</location>
        <topology evidence="1">Multi-pass membrane protein</topology>
    </subcellularLocation>
</comment>
<dbReference type="InterPro" id="IPR032880">
    <property type="entry name" value="CSC1/OSCA1-like_N"/>
</dbReference>
<keyword evidence="5 9" id="KW-1133">Transmembrane helix</keyword>
<dbReference type="InterPro" id="IPR003864">
    <property type="entry name" value="CSC1/OSCA1-like_7TM"/>
</dbReference>
<evidence type="ECO:0000256" key="6">
    <source>
        <dbReference type="ARBA" id="ARBA00023136"/>
    </source>
</evidence>
<feature type="region of interest" description="Disordered" evidence="8">
    <location>
        <begin position="2177"/>
        <end position="2203"/>
    </location>
</feature>
<dbReference type="GO" id="GO:0005227">
    <property type="term" value="F:calcium-activated cation channel activity"/>
    <property type="evidence" value="ECO:0007669"/>
    <property type="project" value="InterPro"/>
</dbReference>
<keyword evidence="4 9" id="KW-0812">Transmembrane</keyword>
<sequence>MIPREFFVVETNAVLLPKEYPPHQYKSTLNTEGEWETVVFPALAPHNRQQVLHLRQTLDKMRATMPQLEEKCEDIGSKTDSVVAERRRLVLDYTSQETQIYSYCFHELARQIKCICKEQSELLHEIRKRYDAAVARLIDQLEVVYQQSNQQQDQLAELNTQLRRIQEEEKQLMERIKELEHQVKTGPPLTAEQEAIKLRKARTQTGRRLSGDYDEEKSSESDIDEDEAEWRRRRDSASIKRPLISSKRDSTKELTLAATRLQAAFQKYQARKEQTRITIRVEKQAAAMDIQRSYRGFRDRQLALHRRAVMRTILRRREENAAVELMQANVRAYLLDRRRSAKLKRSSVSMLKLSDENELELVIPALAQNPEPITEVETPVSNENNNEEVNKEEEGKQEAEVDTKPNPRQTLIRLLTTFRELASVISMFHRGDNQSNDTTLTAENESIEEQRDLPPRPASAAPSETLDEEDVELFQQTMQEAQALVGSLHIVLGTVQEEASVSDSELTPEDTNEQANCDDAAQTDLLDDLDQTQNDNIDVAQQTDIDSKVDANVLDDDDALNIPFGEREAMRLQNYAELHLDDSLWSSAMYYPASRQDMVETEFLLAPVLASREQRKRLVVLKQFMSDIYDTIVGKLKELPPRQLAELVASRCHLTLSFIEWRQQRSQLFSRAVAVDPPAGQIIPLNFNIEQLAREHFRCRLGLSQLIDTALANLLETMEDFTAIDPDVKRFQEFMTNERSEEELIFCCICRYLCAHRLTSDESPAGTAPSSCHRHPMFHPVTMREIIDIPHVLELAKILFRVEDESFIVENDTPFTEIENVVYRQYLPSNGYHQFESIVSSFFVDPDSQAAAISSTIEGEETGGPTFVNSCRRPDGSPRRASAMVRSTNYNQFHSKQHNVQAPRSPIVRRQNRKSSQLWSQKSATSELKWVYFEEVLALLIKYRLEMNHFHLFSYWVQELFNLAAANSDTVSTRGRENSVKLLDDSAFVETLMPLSLGPSERELRNIFHNSLRQRKLQVFMPLRVFTSVALLLLRNGLLSVSTYAPMQKTQSYNGNTAGTRQRALSIREESEDKQWRALALKWRMQESSFEAAIEAIYHDPTPNVDQLDDSIPVNKTRAAHALQLLQLRQELYDLFASRAGRGRDLKRAHEIYETLVNERLARAYMDLLSLIAVVLAVVLAADVRGDDLSVVNVPSGVTTVMLDGRVELKVDTWVPPNAPPMFVDLKLTDSNGTKMDSLVVPRTLIFTHAENATKTVKQKQKFSLFGKVPGRFYLDYGLGGTDVDKYYRLSAERSVVSIAAGREEGWQGIWYQLLFNSLIFLGGIAFFAWRRLQTFDLPVWMGHQEALFERSNYDDISPDVFNAKYGELQGSTLKEKMRRFWSISCCGDYVSSTCGIPAALIMNFYRDCGHLFAALSFLSLAVMLPVNYVPGSARGQKGGDTYQATTFSNVPLHSNWYWAHVAYCYLVAFAVLSLLRRQHEVASTLRRRAKHIVGARSIFIQHGLPLDTTHNSLHEALRTAMPSEGSVHEITVLRDLSAVHELLERRKVLSEKLSRILAFDEAYENGTLSYNLLCCPGSVMAPEPLEVAWWHLRCKPGRYIYRHDKMTECCCYCCTCCCPKHSPRVKVKRGSRSDSQFETVYESLVDDNTVEAYDRTTARQIFALREELDFFPEDALEEFGKRKCMGAAFVIFDSTATRNSFVRTVRGQTCIGRLVNTAESLSRRGFRERPLASLRKPERSGSEELAPVLRNVVLKSAPEPDDVIWQSLAYRPYTVRRVVVFWLRQVATLALLLLFSTPTAVLMFIKLDSNSDVYRGLNRRNTFLLTMVASYLPSLLLIAVNWCLLAFLYHLTMSEPSFSHSRRVKSFLIKGFTYLVVSSVILPSIGVTAVYLALSDIEKTGGRSYIESFLYKVSGTFFISYVCQRTFLGGIVDLTRCADTMALQPWIHSRSITSLEIQKALRPSAFSYGHDYALVLSVFLVILLGTVITPIITPFGALYFYVKFATTKYNVLYVLPYSPGRGHIAGTALELTFVCLVVFEVVMSFVFLQVAGRKQFVAMLVLLVATFAVYFSRLSGKDAFRLVQQGFADLRGEARASEYASITIPKPPGSRRSMFGPKPTDLQHEEALVASYADPYKAALSIFKLLGVNKFHQMTSTKTQLRYAFIKLRRWSQRPIPAPESPKRKWWQWRKKAKSAKTSGEKILREKGIRGWWRRQKDKHAEL</sequence>
<feature type="transmembrane region" description="Helical" evidence="9">
    <location>
        <begin position="1973"/>
        <end position="2003"/>
    </location>
</feature>
<dbReference type="PROSITE" id="PS50096">
    <property type="entry name" value="IQ"/>
    <property type="match status" value="2"/>
</dbReference>
<feature type="domain" description="CSC1/OSCA1-like 7TM region" evidence="10">
    <location>
        <begin position="1787"/>
        <end position="2047"/>
    </location>
</feature>
<evidence type="ECO:0000256" key="3">
    <source>
        <dbReference type="ARBA" id="ARBA00022448"/>
    </source>
</evidence>
<feature type="compositionally biased region" description="Basic and acidic residues" evidence="8">
    <location>
        <begin position="388"/>
        <end position="405"/>
    </location>
</feature>
<protein>
    <submittedName>
        <fullName evidence="12">CSC1 protein 1</fullName>
    </submittedName>
</protein>
<dbReference type="Pfam" id="PF02714">
    <property type="entry name" value="RSN1_7TM"/>
    <property type="match status" value="1"/>
</dbReference>
<feature type="transmembrane region" description="Helical" evidence="9">
    <location>
        <begin position="1873"/>
        <end position="1895"/>
    </location>
</feature>
<evidence type="ECO:0000259" key="10">
    <source>
        <dbReference type="Pfam" id="PF02714"/>
    </source>
</evidence>
<keyword evidence="6 9" id="KW-0472">Membrane</keyword>
<feature type="transmembrane region" description="Helical" evidence="9">
    <location>
        <begin position="1412"/>
        <end position="1430"/>
    </location>
</feature>
<accession>A0A0W8B5J6</accession>
<feature type="transmembrane region" description="Helical" evidence="9">
    <location>
        <begin position="1787"/>
        <end position="1806"/>
    </location>
</feature>
<evidence type="ECO:0000256" key="2">
    <source>
        <dbReference type="ARBA" id="ARBA00007779"/>
    </source>
</evidence>
<dbReference type="Proteomes" id="UP000052943">
    <property type="component" value="Unassembled WGS sequence"/>
</dbReference>
<evidence type="ECO:0000259" key="11">
    <source>
        <dbReference type="Pfam" id="PF13967"/>
    </source>
</evidence>
<feature type="region of interest" description="Disordered" evidence="8">
    <location>
        <begin position="370"/>
        <end position="407"/>
    </location>
</feature>
<dbReference type="InterPro" id="IPR045122">
    <property type="entry name" value="Csc1-like"/>
</dbReference>
<dbReference type="PANTHER" id="PTHR13018:SF5">
    <property type="entry name" value="RE44586P"/>
    <property type="match status" value="1"/>
</dbReference>
<feature type="coiled-coil region" evidence="7">
    <location>
        <begin position="138"/>
        <end position="182"/>
    </location>
</feature>
<keyword evidence="7" id="KW-0175">Coiled coil</keyword>
<comment type="similarity">
    <text evidence="2">Belongs to the CSC1 (TC 1.A.17) family.</text>
</comment>
<dbReference type="GO" id="GO:0005886">
    <property type="term" value="C:plasma membrane"/>
    <property type="evidence" value="ECO:0007669"/>
    <property type="project" value="TreeGrafter"/>
</dbReference>
<feature type="region of interest" description="Disordered" evidence="8">
    <location>
        <begin position="200"/>
        <end position="235"/>
    </location>
</feature>
<dbReference type="OrthoDB" id="1689567at2759"/>
<feature type="compositionally biased region" description="Low complexity" evidence="8">
    <location>
        <begin position="375"/>
        <end position="384"/>
    </location>
</feature>
<proteinExistence type="inferred from homology"/>
<feature type="transmembrane region" description="Helical" evidence="9">
    <location>
        <begin position="1826"/>
        <end position="1852"/>
    </location>
</feature>
<feature type="transmembrane region" description="Helical" evidence="9">
    <location>
        <begin position="2024"/>
        <end position="2051"/>
    </location>
</feature>
<feature type="transmembrane region" description="Helical" evidence="9">
    <location>
        <begin position="1457"/>
        <end position="1476"/>
    </location>
</feature>
<evidence type="ECO:0000256" key="1">
    <source>
        <dbReference type="ARBA" id="ARBA00004141"/>
    </source>
</evidence>
<evidence type="ECO:0000256" key="8">
    <source>
        <dbReference type="SAM" id="MobiDB-lite"/>
    </source>
</evidence>
<feature type="region of interest" description="Disordered" evidence="8">
    <location>
        <begin position="443"/>
        <end position="467"/>
    </location>
</feature>
<dbReference type="PANTHER" id="PTHR13018">
    <property type="entry name" value="PROBABLE MEMBRANE PROTEIN DUF221-RELATED"/>
    <property type="match status" value="1"/>
</dbReference>
<feature type="transmembrane region" description="Helical" evidence="9">
    <location>
        <begin position="1310"/>
        <end position="1330"/>
    </location>
</feature>
<evidence type="ECO:0000256" key="4">
    <source>
        <dbReference type="ARBA" id="ARBA00022692"/>
    </source>
</evidence>
<feature type="domain" description="CSC1/OSCA1-like N-terminal transmembrane" evidence="11">
    <location>
        <begin position="1388"/>
        <end position="1478"/>
    </location>
</feature>
<feature type="compositionally biased region" description="Acidic residues" evidence="8">
    <location>
        <begin position="212"/>
        <end position="228"/>
    </location>
</feature>
<evidence type="ECO:0000256" key="5">
    <source>
        <dbReference type="ARBA" id="ARBA00022989"/>
    </source>
</evidence>
<dbReference type="EMBL" id="LNFO01006081">
    <property type="protein sequence ID" value="KUF67059.1"/>
    <property type="molecule type" value="Genomic_DNA"/>
</dbReference>
<evidence type="ECO:0000313" key="12">
    <source>
        <dbReference type="EMBL" id="KUF67059.1"/>
    </source>
</evidence>
<name>A0A0W8B5J6_PHYNI</name>